<evidence type="ECO:0000256" key="3">
    <source>
        <dbReference type="ARBA" id="ARBA00022801"/>
    </source>
</evidence>
<dbReference type="PRINTS" id="PR00834">
    <property type="entry name" value="PROTEASES2C"/>
</dbReference>
<dbReference type="CDD" id="cd23085">
    <property type="entry name" value="cpPDZ_AtDEGP14-like"/>
    <property type="match status" value="1"/>
</dbReference>
<dbReference type="Pfam" id="PF17820">
    <property type="entry name" value="PDZ_6"/>
    <property type="match status" value="1"/>
</dbReference>
<dbReference type="InterPro" id="IPR009003">
    <property type="entry name" value="Peptidase_S1_PA"/>
</dbReference>
<dbReference type="PANTHER" id="PTHR22939:SF125">
    <property type="entry name" value="PROTEASE DO-LIKE 14-RELATED"/>
    <property type="match status" value="1"/>
</dbReference>
<gene>
    <name evidence="5" type="ORF">CKAN_02610100</name>
</gene>
<dbReference type="PROSITE" id="PS50106">
    <property type="entry name" value="PDZ"/>
    <property type="match status" value="1"/>
</dbReference>
<evidence type="ECO:0000259" key="4">
    <source>
        <dbReference type="PROSITE" id="PS50106"/>
    </source>
</evidence>
<evidence type="ECO:0000313" key="6">
    <source>
        <dbReference type="Proteomes" id="UP000283530"/>
    </source>
</evidence>
<keyword evidence="3" id="KW-0378">Hydrolase</keyword>
<organism evidence="5 6">
    <name type="scientific">Cinnamomum micranthum f. kanehirae</name>
    <dbReference type="NCBI Taxonomy" id="337451"/>
    <lineage>
        <taxon>Eukaryota</taxon>
        <taxon>Viridiplantae</taxon>
        <taxon>Streptophyta</taxon>
        <taxon>Embryophyta</taxon>
        <taxon>Tracheophyta</taxon>
        <taxon>Spermatophyta</taxon>
        <taxon>Magnoliopsida</taxon>
        <taxon>Magnoliidae</taxon>
        <taxon>Laurales</taxon>
        <taxon>Lauraceae</taxon>
        <taxon>Cinnamomum</taxon>
    </lineage>
</organism>
<dbReference type="SUPFAM" id="SSF50494">
    <property type="entry name" value="Trypsin-like serine proteases"/>
    <property type="match status" value="1"/>
</dbReference>
<dbReference type="GO" id="GO:0004252">
    <property type="term" value="F:serine-type endopeptidase activity"/>
    <property type="evidence" value="ECO:0007669"/>
    <property type="project" value="InterPro"/>
</dbReference>
<feature type="domain" description="PDZ" evidence="4">
    <location>
        <begin position="435"/>
        <end position="510"/>
    </location>
</feature>
<protein>
    <submittedName>
        <fullName evidence="5">Putative protease Do-like protein 14</fullName>
    </submittedName>
</protein>
<dbReference type="STRING" id="337451.A0A3S3NQJ8"/>
<dbReference type="Proteomes" id="UP000283530">
    <property type="component" value="Unassembled WGS sequence"/>
</dbReference>
<dbReference type="Pfam" id="PF14291">
    <property type="entry name" value="DUF4371"/>
    <property type="match status" value="1"/>
</dbReference>
<dbReference type="InterPro" id="IPR036034">
    <property type="entry name" value="PDZ_sf"/>
</dbReference>
<dbReference type="InterPro" id="IPR025398">
    <property type="entry name" value="DUF4371"/>
</dbReference>
<dbReference type="OrthoDB" id="4217619at2759"/>
<keyword evidence="6" id="KW-1185">Reference proteome</keyword>
<dbReference type="PANTHER" id="PTHR22939">
    <property type="entry name" value="SERINE PROTEASE FAMILY S1C HTRA-RELATED"/>
    <property type="match status" value="1"/>
</dbReference>
<evidence type="ECO:0000256" key="1">
    <source>
        <dbReference type="ARBA" id="ARBA00010541"/>
    </source>
</evidence>
<evidence type="ECO:0000256" key="2">
    <source>
        <dbReference type="ARBA" id="ARBA00022670"/>
    </source>
</evidence>
<dbReference type="InterPro" id="IPR041489">
    <property type="entry name" value="PDZ_6"/>
</dbReference>
<comment type="caution">
    <text evidence="5">The sequence shown here is derived from an EMBL/GenBank/DDBJ whole genome shotgun (WGS) entry which is preliminary data.</text>
</comment>
<dbReference type="Pfam" id="PF13365">
    <property type="entry name" value="Trypsin_2"/>
    <property type="match status" value="1"/>
</dbReference>
<dbReference type="InterPro" id="IPR001478">
    <property type="entry name" value="PDZ"/>
</dbReference>
<name>A0A3S3NQJ8_9MAGN</name>
<dbReference type="SMART" id="SM00228">
    <property type="entry name" value="PDZ"/>
    <property type="match status" value="2"/>
</dbReference>
<keyword evidence="2 5" id="KW-0645">Protease</keyword>
<dbReference type="AlphaFoldDB" id="A0A3S3NQJ8"/>
<sequence>MVIVKQSSQARTKYRIRLKATLASVRFLLRQGLPFRGHDESEDSNNMGNFLELLQVLANQNEAIKRVVLENAPENLKLTSPKVTPGSPAGHAGFRPGDVVIEFDGRPVGSIKERRLLFSNHLLPRRSSGGRSELGKSRGVLALAAVGAGIASLNDSDSEASVSVSPPLRELLLQSWNSLQQDTPKAYIWNHFLESGHLPLHFNRTGALPSTDFNKEASESAGNHENCCKWCLGRNTIATAAATAGPAVVNISVTQGFHGMMMGKSIGSGTIIDPDGTILTCAHVVVEFQSTKTVPKGKVDVTLQDGRTFEGTLVNADFHSDIAVIKIKSKTPLPAARLGSSFKLRPGDWVVALGCPLSLQNTITAGIVSCVDRKSSDLGLGGMRREYLQTDCAINEGNSGGPLVNLDGEVVGVNIMKILAADGLSFAVPIDSVAKIVEQFRKNGRVVRPWLGLKMLDLNELIVSQLKERDPSFPNVSKGVLVPMVTPGSPADRAGFRPGDVVIEFDGRPVGSIKEIIEVMGDKAGIPMKVLVKRANNKMVTLTVVPEEANPDT</sequence>
<reference evidence="5 6" key="1">
    <citation type="journal article" date="2019" name="Nat. Plants">
        <title>Stout camphor tree genome fills gaps in understanding of flowering plant genome evolution.</title>
        <authorList>
            <person name="Chaw S.M."/>
            <person name="Liu Y.C."/>
            <person name="Wu Y.W."/>
            <person name="Wang H.Y."/>
            <person name="Lin C.I."/>
            <person name="Wu C.S."/>
            <person name="Ke H.M."/>
            <person name="Chang L.Y."/>
            <person name="Hsu C.Y."/>
            <person name="Yang H.T."/>
            <person name="Sudianto E."/>
            <person name="Hsu M.H."/>
            <person name="Wu K.P."/>
            <person name="Wang L.N."/>
            <person name="Leebens-Mack J.H."/>
            <person name="Tsai I.J."/>
        </authorList>
    </citation>
    <scope>NUCLEOTIDE SEQUENCE [LARGE SCALE GENOMIC DNA]</scope>
    <source>
        <strain evidence="6">cv. Chaw 1501</strain>
        <tissue evidence="5">Young leaves</tissue>
    </source>
</reference>
<comment type="similarity">
    <text evidence="1">Belongs to the peptidase S1C family.</text>
</comment>
<dbReference type="Gene3D" id="2.30.42.10">
    <property type="match status" value="2"/>
</dbReference>
<dbReference type="EMBL" id="QPKB01000012">
    <property type="protein sequence ID" value="RWR96703.1"/>
    <property type="molecule type" value="Genomic_DNA"/>
</dbReference>
<dbReference type="GO" id="GO:0006508">
    <property type="term" value="P:proteolysis"/>
    <property type="evidence" value="ECO:0007669"/>
    <property type="project" value="UniProtKB-KW"/>
</dbReference>
<dbReference type="SUPFAM" id="SSF50156">
    <property type="entry name" value="PDZ domain-like"/>
    <property type="match status" value="2"/>
</dbReference>
<dbReference type="Gene3D" id="2.40.10.120">
    <property type="match status" value="1"/>
</dbReference>
<dbReference type="InterPro" id="IPR001940">
    <property type="entry name" value="Peptidase_S1C"/>
</dbReference>
<evidence type="ECO:0000313" key="5">
    <source>
        <dbReference type="EMBL" id="RWR96703.1"/>
    </source>
</evidence>
<accession>A0A3S3NQJ8</accession>
<proteinExistence type="inferred from homology"/>